<sequence>MLTCLLSLPADDLQYTLNSMDLSDLIALSLCSKRTKNLAKTSNLKIESITAEIEQNVISLEMFVLGKLEKEIKFVVHKGPSMELHRGNRIEVWRKEGFTQSDWIAHFLSLCDSRVTLLKINNVPSIAHLDTVKQLFPKCDKLQICENNSIELTRAAVSKFLSLADEVRIECNPFDDKNHISELLSLNSKVLRLYNVRNVYKLKLSDLLMANSTYLNIFIARISVKELNRFVKSTLQFMPIRILSLPDKDLQYAINSMNIFDLIAFSLCSKQTKNLVKSSSRKIEQISAKFDGNEIKLRMNVVSVQGCFHKRLKCVLREDSLIEQYPGLGILRKQGFTQRDWIAHFLSLSTSSIYELKIENIPSVAYFNTFKQLIPICRSLRINCSIEVTRCVVSKLSSIPQRVEIHNDRFDNQNHLTEFLNLNSKTLYLESWRTPFKVELNDLLLANSIYLTISTAIITDRELNRFLKIWMKSNHRFYRPKYIKLFLKKEIIHEELFGGVKNQIFGHERRLTRGDGKELFISIRWKTVVFEFQ</sequence>
<evidence type="ECO:0000259" key="1">
    <source>
        <dbReference type="PROSITE" id="PS50181"/>
    </source>
</evidence>
<dbReference type="Proteomes" id="UP000230233">
    <property type="component" value="Chromosome V"/>
</dbReference>
<dbReference type="Pfam" id="PF07735">
    <property type="entry name" value="FBA_2"/>
    <property type="match status" value="2"/>
</dbReference>
<protein>
    <recommendedName>
        <fullName evidence="1">F-box domain-containing protein</fullName>
    </recommendedName>
</protein>
<dbReference type="InterPro" id="IPR012885">
    <property type="entry name" value="F-box_Sdz-33"/>
</dbReference>
<gene>
    <name evidence="2" type="primary">Cnig_chr_V.g21603</name>
    <name evidence="2" type="ORF">B9Z55_021603</name>
</gene>
<dbReference type="InterPro" id="IPR053222">
    <property type="entry name" value="Zygotic_Embryogenesis-Asso"/>
</dbReference>
<feature type="domain" description="F-box" evidence="1">
    <location>
        <begin position="239"/>
        <end position="286"/>
    </location>
</feature>
<dbReference type="Pfam" id="PF00646">
    <property type="entry name" value="F-box"/>
    <property type="match status" value="2"/>
</dbReference>
<dbReference type="AlphaFoldDB" id="A0A2G5TSP8"/>
<evidence type="ECO:0000313" key="2">
    <source>
        <dbReference type="EMBL" id="PIC30329.1"/>
    </source>
</evidence>
<feature type="domain" description="F-box" evidence="1">
    <location>
        <begin position="2"/>
        <end position="49"/>
    </location>
</feature>
<reference evidence="3" key="1">
    <citation type="submission" date="2017-10" db="EMBL/GenBank/DDBJ databases">
        <title>Rapid genome shrinkage in a self-fertile nematode reveals novel sperm competition proteins.</title>
        <authorList>
            <person name="Yin D."/>
            <person name="Schwarz E.M."/>
            <person name="Thomas C.G."/>
            <person name="Felde R.L."/>
            <person name="Korf I.F."/>
            <person name="Cutter A.D."/>
            <person name="Schartner C.M."/>
            <person name="Ralston E.J."/>
            <person name="Meyer B.J."/>
            <person name="Haag E.S."/>
        </authorList>
    </citation>
    <scope>NUCLEOTIDE SEQUENCE [LARGE SCALE GENOMIC DNA]</scope>
    <source>
        <strain evidence="3">JU1422</strain>
    </source>
</reference>
<dbReference type="EMBL" id="PDUG01000005">
    <property type="protein sequence ID" value="PIC30329.1"/>
    <property type="molecule type" value="Genomic_DNA"/>
</dbReference>
<dbReference type="PANTHER" id="PTHR22899">
    <property type="entry name" value="CYCLIN-RELATED F-BOX FAMILY"/>
    <property type="match status" value="1"/>
</dbReference>
<organism evidence="2 3">
    <name type="scientific">Caenorhabditis nigoni</name>
    <dbReference type="NCBI Taxonomy" id="1611254"/>
    <lineage>
        <taxon>Eukaryota</taxon>
        <taxon>Metazoa</taxon>
        <taxon>Ecdysozoa</taxon>
        <taxon>Nematoda</taxon>
        <taxon>Chromadorea</taxon>
        <taxon>Rhabditida</taxon>
        <taxon>Rhabditina</taxon>
        <taxon>Rhabditomorpha</taxon>
        <taxon>Rhabditoidea</taxon>
        <taxon>Rhabditidae</taxon>
        <taxon>Peloderinae</taxon>
        <taxon>Caenorhabditis</taxon>
    </lineage>
</organism>
<dbReference type="InterPro" id="IPR001810">
    <property type="entry name" value="F-box_dom"/>
</dbReference>
<proteinExistence type="predicted"/>
<name>A0A2G5TSP8_9PELO</name>
<evidence type="ECO:0000313" key="3">
    <source>
        <dbReference type="Proteomes" id="UP000230233"/>
    </source>
</evidence>
<accession>A0A2G5TSP8</accession>
<dbReference type="PANTHER" id="PTHR22899:SF0">
    <property type="entry name" value="F-BOX ASSOCIATED DOMAIN-CONTAINING PROTEIN-RELATED"/>
    <property type="match status" value="1"/>
</dbReference>
<dbReference type="PROSITE" id="PS50181">
    <property type="entry name" value="FBOX"/>
    <property type="match status" value="2"/>
</dbReference>
<comment type="caution">
    <text evidence="2">The sequence shown here is derived from an EMBL/GenBank/DDBJ whole genome shotgun (WGS) entry which is preliminary data.</text>
</comment>
<keyword evidence="3" id="KW-1185">Reference proteome</keyword>